<sequence length="138" mass="15185">MNESDDALDIITLIAVLVLFVPIMVYCTIPYLKGDVGGFGIQIEKTALQTEREIVPQPTPFTTSDALLMLLVADNNAPEPKKVRLDMGTPLEIVLDASFMDNRLILLPEAYAAMPVNHSAKLDLYAGPTGLRFWNVHS</sequence>
<dbReference type="RefSeq" id="WP_136372451.1">
    <property type="nucleotide sequence ID" value="NZ_SSOB01000038.1"/>
</dbReference>
<protein>
    <submittedName>
        <fullName evidence="2">Uncharacterized protein</fullName>
    </submittedName>
</protein>
<keyword evidence="3" id="KW-1185">Reference proteome</keyword>
<dbReference type="OrthoDB" id="2619158at2"/>
<accession>A0A4S4BJD7</accession>
<keyword evidence="1" id="KW-1133">Transmembrane helix</keyword>
<dbReference type="Proteomes" id="UP000310636">
    <property type="component" value="Unassembled WGS sequence"/>
</dbReference>
<proteinExistence type="predicted"/>
<evidence type="ECO:0000313" key="3">
    <source>
        <dbReference type="Proteomes" id="UP000310636"/>
    </source>
</evidence>
<keyword evidence="1" id="KW-0472">Membrane</keyword>
<organism evidence="2 3">
    <name type="scientific">Cohnella fermenti</name>
    <dbReference type="NCBI Taxonomy" id="2565925"/>
    <lineage>
        <taxon>Bacteria</taxon>
        <taxon>Bacillati</taxon>
        <taxon>Bacillota</taxon>
        <taxon>Bacilli</taxon>
        <taxon>Bacillales</taxon>
        <taxon>Paenibacillaceae</taxon>
        <taxon>Cohnella</taxon>
    </lineage>
</organism>
<feature type="transmembrane region" description="Helical" evidence="1">
    <location>
        <begin position="7"/>
        <end position="26"/>
    </location>
</feature>
<dbReference type="AlphaFoldDB" id="A0A4S4BJD7"/>
<keyword evidence="1" id="KW-0812">Transmembrane</keyword>
<comment type="caution">
    <text evidence="2">The sequence shown here is derived from an EMBL/GenBank/DDBJ whole genome shotgun (WGS) entry which is preliminary data.</text>
</comment>
<dbReference type="EMBL" id="SSOB01000038">
    <property type="protein sequence ID" value="THF74763.1"/>
    <property type="molecule type" value="Genomic_DNA"/>
</dbReference>
<evidence type="ECO:0000256" key="1">
    <source>
        <dbReference type="SAM" id="Phobius"/>
    </source>
</evidence>
<gene>
    <name evidence="2" type="ORF">E6C55_24455</name>
</gene>
<evidence type="ECO:0000313" key="2">
    <source>
        <dbReference type="EMBL" id="THF74763.1"/>
    </source>
</evidence>
<reference evidence="2 3" key="1">
    <citation type="submission" date="2019-04" db="EMBL/GenBank/DDBJ databases">
        <title>Cohnella sp. nov. isolated from preserved vegetables.</title>
        <authorList>
            <person name="Lin S.-Y."/>
            <person name="Hung M.-H."/>
            <person name="Young C.-C."/>
        </authorList>
    </citation>
    <scope>NUCLEOTIDE SEQUENCE [LARGE SCALE GENOMIC DNA]</scope>
    <source>
        <strain evidence="2 3">CC-MHH1044</strain>
    </source>
</reference>
<name>A0A4S4BJD7_9BACL</name>